<feature type="region of interest" description="Disordered" evidence="4">
    <location>
        <begin position="169"/>
        <end position="189"/>
    </location>
</feature>
<evidence type="ECO:0000313" key="5">
    <source>
        <dbReference type="EMBL" id="TXS90855.1"/>
    </source>
</evidence>
<dbReference type="PANTHER" id="PTHR23416">
    <property type="entry name" value="SIALIC ACID SYNTHASE-RELATED"/>
    <property type="match status" value="1"/>
</dbReference>
<accession>A0A5C8ZR75</accession>
<evidence type="ECO:0000256" key="3">
    <source>
        <dbReference type="ARBA" id="ARBA00023315"/>
    </source>
</evidence>
<keyword evidence="3" id="KW-0012">Acyltransferase</keyword>
<dbReference type="Proteomes" id="UP000321039">
    <property type="component" value="Unassembled WGS sequence"/>
</dbReference>
<keyword evidence="6" id="KW-1185">Reference proteome</keyword>
<dbReference type="Pfam" id="PF00132">
    <property type="entry name" value="Hexapep"/>
    <property type="match status" value="1"/>
</dbReference>
<evidence type="ECO:0000256" key="4">
    <source>
        <dbReference type="SAM" id="MobiDB-lite"/>
    </source>
</evidence>
<dbReference type="Gene3D" id="2.160.10.10">
    <property type="entry name" value="Hexapeptide repeat proteins"/>
    <property type="match status" value="1"/>
</dbReference>
<dbReference type="PROSITE" id="PS00101">
    <property type="entry name" value="HEXAPEP_TRANSFERASES"/>
    <property type="match status" value="1"/>
</dbReference>
<gene>
    <name evidence="5" type="ORF">FV139_17960</name>
</gene>
<proteinExistence type="predicted"/>
<comment type="caution">
    <text evidence="5">The sequence shown here is derived from an EMBL/GenBank/DDBJ whole genome shotgun (WGS) entry which is preliminary data.</text>
</comment>
<dbReference type="GO" id="GO:0016746">
    <property type="term" value="F:acyltransferase activity"/>
    <property type="evidence" value="ECO:0007669"/>
    <property type="project" value="UniProtKB-KW"/>
</dbReference>
<name>A0A5C8ZR75_9GAMM</name>
<dbReference type="InterPro" id="IPR011004">
    <property type="entry name" value="Trimer_LpxA-like_sf"/>
</dbReference>
<protein>
    <recommendedName>
        <fullName evidence="7">Acyltransferase</fullName>
    </recommendedName>
</protein>
<evidence type="ECO:0000256" key="2">
    <source>
        <dbReference type="ARBA" id="ARBA00022737"/>
    </source>
</evidence>
<evidence type="ECO:0008006" key="7">
    <source>
        <dbReference type="Google" id="ProtNLM"/>
    </source>
</evidence>
<dbReference type="InterPro" id="IPR001451">
    <property type="entry name" value="Hexapep"/>
</dbReference>
<dbReference type="SUPFAM" id="SSF51161">
    <property type="entry name" value="Trimeric LpxA-like enzymes"/>
    <property type="match status" value="1"/>
</dbReference>
<sequence length="189" mass="20160">MYGMNTAKILIWSLARVLPGHPIKTFTGRVRCRIGQKLVKEASPESIFAERLDLRGFDVKLGKLSGLGYDCLVITAGSHIHIGDRVTMGPRCTLVCNTHHFSVQGSEWVDSPSSKPIVIGDECFIATGATILGGVSIGSRSIVAAGAVVTEDVPPNSFVAGVPATVKRTTTPDRHHSNYKNCEENASSG</sequence>
<dbReference type="InterPro" id="IPR018357">
    <property type="entry name" value="Hexapep_transf_CS"/>
</dbReference>
<dbReference type="EMBL" id="VRZA01000007">
    <property type="protein sequence ID" value="TXS90855.1"/>
    <property type="molecule type" value="Genomic_DNA"/>
</dbReference>
<dbReference type="AlphaFoldDB" id="A0A5C8ZR75"/>
<organism evidence="5 6">
    <name type="scientific">Parahaliea maris</name>
    <dbReference type="NCBI Taxonomy" id="2716870"/>
    <lineage>
        <taxon>Bacteria</taxon>
        <taxon>Pseudomonadati</taxon>
        <taxon>Pseudomonadota</taxon>
        <taxon>Gammaproteobacteria</taxon>
        <taxon>Cellvibrionales</taxon>
        <taxon>Halieaceae</taxon>
        <taxon>Parahaliea</taxon>
    </lineage>
</organism>
<keyword evidence="2" id="KW-0677">Repeat</keyword>
<reference evidence="5 6" key="1">
    <citation type="submission" date="2019-08" db="EMBL/GenBank/DDBJ databases">
        <title>Parahaliea maris sp. nov., isolated from the surface seawater.</title>
        <authorList>
            <person name="Liu Y."/>
        </authorList>
    </citation>
    <scope>NUCLEOTIDE SEQUENCE [LARGE SCALE GENOMIC DNA]</scope>
    <source>
        <strain evidence="5 6">HSLHS9</strain>
    </source>
</reference>
<keyword evidence="1" id="KW-0808">Transferase</keyword>
<evidence type="ECO:0000256" key="1">
    <source>
        <dbReference type="ARBA" id="ARBA00022679"/>
    </source>
</evidence>
<dbReference type="InterPro" id="IPR051159">
    <property type="entry name" value="Hexapeptide_acetyltransf"/>
</dbReference>
<evidence type="ECO:0000313" key="6">
    <source>
        <dbReference type="Proteomes" id="UP000321039"/>
    </source>
</evidence>